<dbReference type="AlphaFoldDB" id="A0A4Z2GC27"/>
<keyword evidence="3" id="KW-1185">Reference proteome</keyword>
<reference evidence="2 3" key="1">
    <citation type="submission" date="2019-03" db="EMBL/GenBank/DDBJ databases">
        <title>First draft genome of Liparis tanakae, snailfish: a comprehensive survey of snailfish specific genes.</title>
        <authorList>
            <person name="Kim W."/>
            <person name="Song I."/>
            <person name="Jeong J.-H."/>
            <person name="Kim D."/>
            <person name="Kim S."/>
            <person name="Ryu S."/>
            <person name="Song J.Y."/>
            <person name="Lee S.K."/>
        </authorList>
    </citation>
    <scope>NUCLEOTIDE SEQUENCE [LARGE SCALE GENOMIC DNA]</scope>
    <source>
        <tissue evidence="2">Muscle</tissue>
    </source>
</reference>
<organism evidence="2 3">
    <name type="scientific">Liparis tanakae</name>
    <name type="common">Tanaka's snailfish</name>
    <dbReference type="NCBI Taxonomy" id="230148"/>
    <lineage>
        <taxon>Eukaryota</taxon>
        <taxon>Metazoa</taxon>
        <taxon>Chordata</taxon>
        <taxon>Craniata</taxon>
        <taxon>Vertebrata</taxon>
        <taxon>Euteleostomi</taxon>
        <taxon>Actinopterygii</taxon>
        <taxon>Neopterygii</taxon>
        <taxon>Teleostei</taxon>
        <taxon>Neoteleostei</taxon>
        <taxon>Acanthomorphata</taxon>
        <taxon>Eupercaria</taxon>
        <taxon>Perciformes</taxon>
        <taxon>Cottioidei</taxon>
        <taxon>Cottales</taxon>
        <taxon>Liparidae</taxon>
        <taxon>Liparis</taxon>
    </lineage>
</organism>
<dbReference type="Proteomes" id="UP000314294">
    <property type="component" value="Unassembled WGS sequence"/>
</dbReference>
<gene>
    <name evidence="2" type="ORF">EYF80_039115</name>
</gene>
<feature type="region of interest" description="Disordered" evidence="1">
    <location>
        <begin position="140"/>
        <end position="167"/>
    </location>
</feature>
<evidence type="ECO:0000256" key="1">
    <source>
        <dbReference type="SAM" id="MobiDB-lite"/>
    </source>
</evidence>
<evidence type="ECO:0000313" key="3">
    <source>
        <dbReference type="Proteomes" id="UP000314294"/>
    </source>
</evidence>
<comment type="caution">
    <text evidence="2">The sequence shown here is derived from an EMBL/GenBank/DDBJ whole genome shotgun (WGS) entry which is preliminary data.</text>
</comment>
<dbReference type="EMBL" id="SRLO01000609">
    <property type="protein sequence ID" value="TNN50665.1"/>
    <property type="molecule type" value="Genomic_DNA"/>
</dbReference>
<sequence length="167" mass="17805">MGRKICGDTHVCTDELLADGAECRLGEERGAELVPFDHVDFGLFDGAAPRVQSGQTGPLGLGLPVPVGPVPVGPAPGRVASASRGTVASDRSSAVRSFTMTCMTRPRCTWASKVVLQGGYMGLSTSSWYSRPGSIWNRENPIRRNGDMAPGPRGTVKTEEHKIRLLK</sequence>
<name>A0A4Z2GC27_9TELE</name>
<evidence type="ECO:0000313" key="2">
    <source>
        <dbReference type="EMBL" id="TNN50665.1"/>
    </source>
</evidence>
<accession>A0A4Z2GC27</accession>
<dbReference type="OrthoDB" id="10551134at2759"/>
<protein>
    <submittedName>
        <fullName evidence="2">Uncharacterized protein</fullName>
    </submittedName>
</protein>
<feature type="compositionally biased region" description="Basic and acidic residues" evidence="1">
    <location>
        <begin position="156"/>
        <end position="167"/>
    </location>
</feature>
<proteinExistence type="predicted"/>